<comment type="similarity">
    <text evidence="1">Belongs to the UDP-glycosyltransferase family.</text>
</comment>
<dbReference type="Proteomes" id="UP001497516">
    <property type="component" value="Chromosome 3"/>
</dbReference>
<accession>A0AAV2DPJ2</accession>
<dbReference type="PANTHER" id="PTHR48049:SF91">
    <property type="entry name" value="UDP-GLYCOSYLTRANSFERASE 79B7-RELATED"/>
    <property type="match status" value="1"/>
</dbReference>
<dbReference type="Pfam" id="PF00201">
    <property type="entry name" value="UDPGT"/>
    <property type="match status" value="1"/>
</dbReference>
<dbReference type="InterPro" id="IPR050481">
    <property type="entry name" value="UDP-glycosyltransf_plant"/>
</dbReference>
<dbReference type="EMBL" id="OZ034816">
    <property type="protein sequence ID" value="CAL1375478.1"/>
    <property type="molecule type" value="Genomic_DNA"/>
</dbReference>
<protein>
    <submittedName>
        <fullName evidence="3">Uncharacterized protein</fullName>
    </submittedName>
</protein>
<organism evidence="3 4">
    <name type="scientific">Linum trigynum</name>
    <dbReference type="NCBI Taxonomy" id="586398"/>
    <lineage>
        <taxon>Eukaryota</taxon>
        <taxon>Viridiplantae</taxon>
        <taxon>Streptophyta</taxon>
        <taxon>Embryophyta</taxon>
        <taxon>Tracheophyta</taxon>
        <taxon>Spermatophyta</taxon>
        <taxon>Magnoliopsida</taxon>
        <taxon>eudicotyledons</taxon>
        <taxon>Gunneridae</taxon>
        <taxon>Pentapetalae</taxon>
        <taxon>rosids</taxon>
        <taxon>fabids</taxon>
        <taxon>Malpighiales</taxon>
        <taxon>Linaceae</taxon>
        <taxon>Linum</taxon>
    </lineage>
</organism>
<keyword evidence="4" id="KW-1185">Reference proteome</keyword>
<proteinExistence type="inferred from homology"/>
<name>A0AAV2DPJ2_9ROSI</name>
<evidence type="ECO:0000256" key="2">
    <source>
        <dbReference type="ARBA" id="ARBA00022679"/>
    </source>
</evidence>
<dbReference type="CDD" id="cd03784">
    <property type="entry name" value="GT1_Gtf-like"/>
    <property type="match status" value="1"/>
</dbReference>
<gene>
    <name evidence="3" type="ORF">LTRI10_LOCUS17271</name>
</gene>
<dbReference type="GO" id="GO:0035251">
    <property type="term" value="F:UDP-glucosyltransferase activity"/>
    <property type="evidence" value="ECO:0007669"/>
    <property type="project" value="InterPro"/>
</dbReference>
<dbReference type="Gene3D" id="3.40.50.2000">
    <property type="entry name" value="Glycogen Phosphorylase B"/>
    <property type="match status" value="2"/>
</dbReference>
<evidence type="ECO:0000313" key="3">
    <source>
        <dbReference type="EMBL" id="CAL1375478.1"/>
    </source>
</evidence>
<dbReference type="AlphaFoldDB" id="A0AAV2DPJ2"/>
<dbReference type="PANTHER" id="PTHR48049">
    <property type="entry name" value="GLYCOSYLTRANSFERASE"/>
    <property type="match status" value="1"/>
</dbReference>
<dbReference type="InterPro" id="IPR002213">
    <property type="entry name" value="UDP_glucos_trans"/>
</dbReference>
<reference evidence="3 4" key="1">
    <citation type="submission" date="2024-04" db="EMBL/GenBank/DDBJ databases">
        <authorList>
            <person name="Fracassetti M."/>
        </authorList>
    </citation>
    <scope>NUCLEOTIDE SEQUENCE [LARGE SCALE GENOMIC DNA]</scope>
</reference>
<sequence>MAEARKQLNLVMAPSSSLDHITIFLELSNKLALLGHRIHFLLPITARDKVAAQPNEFPDLITFHPIGDVEKAHHHRPTGDVPGFVGSFISRGVEVVEDVSAQFMDRTVSANDQARSILYKTKPDFVVYDSQAQGVGFVLGLRNVTVEILSVDSKTTLCIVPSMKASPADVPEGAPITDYAMWLETESGEIFGQGSGEPLKSSGTPWALEHTFCKYVEEHYGKLLLTHGPATDGPGLEDKWAAWLDKFPPGSVVYCAFGKEVYLPKHQSLELLRGFELCGRPCLVARRSFEEVTVSKGLEESKVMVYDEWFPRPYILNHPSVGCFVTDCELGSVWEAFLSECQILLIPGFGKQHVLPAKLMAEELKVAVEAEKDEIYGLISKEKLCESIDMVMNGESEVGKQVRMYHLTSREGLVHGDLIDHSVERFANKLIRDLQGKSPSTKDNPITFGF</sequence>
<dbReference type="SUPFAM" id="SSF53756">
    <property type="entry name" value="UDP-Glycosyltransferase/glycogen phosphorylase"/>
    <property type="match status" value="1"/>
</dbReference>
<keyword evidence="2" id="KW-0808">Transferase</keyword>
<evidence type="ECO:0000256" key="1">
    <source>
        <dbReference type="ARBA" id="ARBA00009995"/>
    </source>
</evidence>
<evidence type="ECO:0000313" key="4">
    <source>
        <dbReference type="Proteomes" id="UP001497516"/>
    </source>
</evidence>